<dbReference type="InterPro" id="IPR051359">
    <property type="entry name" value="CaCA_antiporter"/>
</dbReference>
<feature type="transmembrane region" description="Helical" evidence="8">
    <location>
        <begin position="224"/>
        <end position="246"/>
    </location>
</feature>
<keyword evidence="2" id="KW-0813">Transport</keyword>
<evidence type="ECO:0000259" key="10">
    <source>
        <dbReference type="Pfam" id="PF01699"/>
    </source>
</evidence>
<name>S4R6D3_PETMA</name>
<dbReference type="GeneTree" id="ENSGT00940000157433"/>
<organism evidence="11">
    <name type="scientific">Petromyzon marinus</name>
    <name type="common">Sea lamprey</name>
    <dbReference type="NCBI Taxonomy" id="7757"/>
    <lineage>
        <taxon>Eukaryota</taxon>
        <taxon>Metazoa</taxon>
        <taxon>Chordata</taxon>
        <taxon>Craniata</taxon>
        <taxon>Vertebrata</taxon>
        <taxon>Cyclostomata</taxon>
        <taxon>Hyperoartia</taxon>
        <taxon>Petromyzontiformes</taxon>
        <taxon>Petromyzontidae</taxon>
        <taxon>Petromyzon</taxon>
    </lineage>
</organism>
<dbReference type="GO" id="GO:0099093">
    <property type="term" value="P:calcium export from the mitochondrion"/>
    <property type="evidence" value="ECO:0007669"/>
    <property type="project" value="TreeGrafter"/>
</dbReference>
<reference evidence="11" key="2">
    <citation type="submission" date="2025-09" db="UniProtKB">
        <authorList>
            <consortium name="Ensembl"/>
        </authorList>
    </citation>
    <scope>IDENTIFICATION</scope>
</reference>
<feature type="domain" description="Sodium/calcium exchanger membrane region" evidence="10">
    <location>
        <begin position="203"/>
        <end position="354"/>
    </location>
</feature>
<feature type="transmembrane region" description="Helical" evidence="8">
    <location>
        <begin position="267"/>
        <end position="292"/>
    </location>
</feature>
<keyword evidence="3" id="KW-0050">Antiport</keyword>
<dbReference type="GO" id="GO:0016020">
    <property type="term" value="C:membrane"/>
    <property type="evidence" value="ECO:0007669"/>
    <property type="project" value="UniProtKB-SubCell"/>
</dbReference>
<evidence type="ECO:0000256" key="1">
    <source>
        <dbReference type="ARBA" id="ARBA00004141"/>
    </source>
</evidence>
<feature type="transmembrane region" description="Helical" evidence="8">
    <location>
        <begin position="104"/>
        <end position="130"/>
    </location>
</feature>
<evidence type="ECO:0000256" key="8">
    <source>
        <dbReference type="SAM" id="Phobius"/>
    </source>
</evidence>
<keyword evidence="4" id="KW-0406">Ion transport</keyword>
<sequence>LVCGLIVLGCLCATSQGYLGLYGGYVATVLIGSWIYKRQKDHDVCLCPTCPVSHREKNADSKNTNDDDYDEPRRRVASIQQGKLYRFLLSLSPLDPAEWRRRGYIWRLLKVVVLPVELLLILTVPVMNVMHEDRKWNRPLNCLQLMTGPLAALYSLNGGLYFMLPVGGTLPLWSLILAIGCLLAVVAFITTSEQPPAFQLAFAVLGFVVSALWMNAIANEVVNLLQTFGVVFGISSTVLGLTLLAWGNSVPDFVADITMARQGYPRMAISACFGGIVFNILVGIGLGCLLSMPPSHMQQAQLVPDVPLVWVLCASLGISLVLSFVALPLQGFYLTRKYGVCLFALYLAFLTVALLTEFKIIRFLRTV</sequence>
<dbReference type="InterPro" id="IPR044880">
    <property type="entry name" value="NCX_ion-bd_dom_sf"/>
</dbReference>
<keyword evidence="6 8" id="KW-1133">Transmembrane helix</keyword>
<feature type="transmembrane region" description="Helical" evidence="8">
    <location>
        <begin position="307"/>
        <end position="327"/>
    </location>
</feature>
<feature type="chain" id="PRO_5004532297" evidence="9">
    <location>
        <begin position="18"/>
        <end position="367"/>
    </location>
</feature>
<dbReference type="PANTHER" id="PTHR12266:SF0">
    <property type="entry name" value="MITOCHONDRIAL SODIUM_CALCIUM EXCHANGER PROTEIN"/>
    <property type="match status" value="1"/>
</dbReference>
<evidence type="ECO:0000256" key="5">
    <source>
        <dbReference type="ARBA" id="ARBA00022692"/>
    </source>
</evidence>
<keyword evidence="4" id="KW-0106">Calcium</keyword>
<dbReference type="HOGENOM" id="CLU_004979_3_2_1"/>
<proteinExistence type="predicted"/>
<protein>
    <submittedName>
        <fullName evidence="11">Solute carrier family 8 member B1</fullName>
    </submittedName>
</protein>
<evidence type="ECO:0000256" key="6">
    <source>
        <dbReference type="ARBA" id="ARBA00022989"/>
    </source>
</evidence>
<evidence type="ECO:0000313" key="11">
    <source>
        <dbReference type="Ensembl" id="ENSPMAP00000000763.1"/>
    </source>
</evidence>
<keyword evidence="5 8" id="KW-0812">Transmembrane</keyword>
<dbReference type="PANTHER" id="PTHR12266">
    <property type="entry name" value="NA+/CA2+ K+ INDEPENDENT EXCHANGER"/>
    <property type="match status" value="1"/>
</dbReference>
<evidence type="ECO:0000256" key="7">
    <source>
        <dbReference type="ARBA" id="ARBA00023136"/>
    </source>
</evidence>
<evidence type="ECO:0000256" key="2">
    <source>
        <dbReference type="ARBA" id="ARBA00022448"/>
    </source>
</evidence>
<dbReference type="AlphaFoldDB" id="S4R6D3"/>
<reference evidence="11" key="1">
    <citation type="submission" date="2025-08" db="UniProtKB">
        <authorList>
            <consortium name="Ensembl"/>
        </authorList>
    </citation>
    <scope>IDENTIFICATION</scope>
</reference>
<dbReference type="InterPro" id="IPR004837">
    <property type="entry name" value="NaCa_Exmemb"/>
</dbReference>
<keyword evidence="9" id="KW-0732">Signal</keyword>
<comment type="subcellular location">
    <subcellularLocation>
        <location evidence="1">Membrane</location>
        <topology evidence="1">Multi-pass membrane protein</topology>
    </subcellularLocation>
</comment>
<dbReference type="OMA" id="ITTICNG"/>
<accession>S4R6D3</accession>
<keyword evidence="4" id="KW-0109">Calcium transport</keyword>
<dbReference type="GO" id="GO:0005432">
    <property type="term" value="F:calcium:sodium antiporter activity"/>
    <property type="evidence" value="ECO:0007669"/>
    <property type="project" value="TreeGrafter"/>
</dbReference>
<feature type="transmembrane region" description="Helical" evidence="8">
    <location>
        <begin position="197"/>
        <end position="218"/>
    </location>
</feature>
<evidence type="ECO:0000256" key="9">
    <source>
        <dbReference type="SAM" id="SignalP"/>
    </source>
</evidence>
<dbReference type="Ensembl" id="ENSPMAT00000000765.1">
    <property type="protein sequence ID" value="ENSPMAP00000000763.1"/>
    <property type="gene ID" value="ENSPMAG00000000698.1"/>
</dbReference>
<dbReference type="STRING" id="7757.ENSPMAP00000000763"/>
<dbReference type="GO" id="GO:0006874">
    <property type="term" value="P:intracellular calcium ion homeostasis"/>
    <property type="evidence" value="ECO:0007669"/>
    <property type="project" value="TreeGrafter"/>
</dbReference>
<dbReference type="Gene3D" id="1.20.1420.30">
    <property type="entry name" value="NCX, central ion-binding region"/>
    <property type="match status" value="1"/>
</dbReference>
<evidence type="ECO:0000256" key="4">
    <source>
        <dbReference type="ARBA" id="ARBA00022568"/>
    </source>
</evidence>
<keyword evidence="7 8" id="KW-0472">Membrane</keyword>
<evidence type="ECO:0000256" key="3">
    <source>
        <dbReference type="ARBA" id="ARBA00022449"/>
    </source>
</evidence>
<feature type="transmembrane region" description="Helical" evidence="8">
    <location>
        <begin position="339"/>
        <end position="361"/>
    </location>
</feature>
<feature type="signal peptide" evidence="9">
    <location>
        <begin position="1"/>
        <end position="17"/>
    </location>
</feature>
<feature type="transmembrane region" description="Helical" evidence="8">
    <location>
        <begin position="170"/>
        <end position="190"/>
    </location>
</feature>
<dbReference type="Pfam" id="PF01699">
    <property type="entry name" value="Na_Ca_ex"/>
    <property type="match status" value="1"/>
</dbReference>